<evidence type="ECO:0000259" key="4">
    <source>
        <dbReference type="SMART" id="SM00984"/>
    </source>
</evidence>
<comment type="caution">
    <text evidence="5">The sequence shown here is derived from an EMBL/GenBank/DDBJ whole genome shotgun (WGS) entry which is preliminary data.</text>
</comment>
<dbReference type="EMBL" id="JACHIV010000001">
    <property type="protein sequence ID" value="MBB5069827.1"/>
    <property type="molecule type" value="Genomic_DNA"/>
</dbReference>
<dbReference type="InterPro" id="IPR028359">
    <property type="entry name" value="UDP_ManNAc/GlcNAc_DH"/>
</dbReference>
<dbReference type="GO" id="GO:0000271">
    <property type="term" value="P:polysaccharide biosynthetic process"/>
    <property type="evidence" value="ECO:0007669"/>
    <property type="project" value="InterPro"/>
</dbReference>
<organism evidence="5 6">
    <name type="scientific">Saccharopolyspora gloriosae</name>
    <dbReference type="NCBI Taxonomy" id="455344"/>
    <lineage>
        <taxon>Bacteria</taxon>
        <taxon>Bacillati</taxon>
        <taxon>Actinomycetota</taxon>
        <taxon>Actinomycetes</taxon>
        <taxon>Pseudonocardiales</taxon>
        <taxon>Pseudonocardiaceae</taxon>
        <taxon>Saccharopolyspora</taxon>
    </lineage>
</organism>
<dbReference type="Pfam" id="PF03721">
    <property type="entry name" value="UDPG_MGDP_dh_N"/>
    <property type="match status" value="1"/>
</dbReference>
<accession>A0A840NNJ5</accession>
<dbReference type="AlphaFoldDB" id="A0A840NNJ5"/>
<dbReference type="GO" id="GO:0051287">
    <property type="term" value="F:NAD binding"/>
    <property type="evidence" value="ECO:0007669"/>
    <property type="project" value="InterPro"/>
</dbReference>
<dbReference type="Pfam" id="PF00984">
    <property type="entry name" value="UDPG_MGDP_dh"/>
    <property type="match status" value="1"/>
</dbReference>
<evidence type="ECO:0000256" key="3">
    <source>
        <dbReference type="PIRNR" id="PIRNR000124"/>
    </source>
</evidence>
<keyword evidence="1" id="KW-0560">Oxidoreductase</keyword>
<dbReference type="PIRSF" id="PIRSF000124">
    <property type="entry name" value="UDPglc_GDPman_dh"/>
    <property type="match status" value="1"/>
</dbReference>
<dbReference type="InterPro" id="IPR014027">
    <property type="entry name" value="UDP-Glc/GDP-Man_DH_C"/>
</dbReference>
<protein>
    <submittedName>
        <fullName evidence="5">Nucleotide sugar dehydrogenase</fullName>
    </submittedName>
</protein>
<dbReference type="NCBIfam" id="TIGR03026">
    <property type="entry name" value="NDP-sugDHase"/>
    <property type="match status" value="1"/>
</dbReference>
<dbReference type="InterPro" id="IPR001732">
    <property type="entry name" value="UDP-Glc/GDP-Man_DH_N"/>
</dbReference>
<dbReference type="InterPro" id="IPR017476">
    <property type="entry name" value="UDP-Glc/GDP-Man"/>
</dbReference>
<feature type="domain" description="UDP-glucose/GDP-mannose dehydrogenase C-terminal" evidence="4">
    <location>
        <begin position="318"/>
        <end position="413"/>
    </location>
</feature>
<dbReference type="PANTHER" id="PTHR43491">
    <property type="entry name" value="UDP-N-ACETYL-D-MANNOSAMINE DEHYDROGENASE"/>
    <property type="match status" value="1"/>
</dbReference>
<dbReference type="InterPro" id="IPR014026">
    <property type="entry name" value="UDP-Glc/GDP-Man_DH_dimer"/>
</dbReference>
<evidence type="ECO:0000313" key="6">
    <source>
        <dbReference type="Proteomes" id="UP000580474"/>
    </source>
</evidence>
<dbReference type="InterPro" id="IPR008927">
    <property type="entry name" value="6-PGluconate_DH-like_C_sf"/>
</dbReference>
<keyword evidence="6" id="KW-1185">Reference proteome</keyword>
<evidence type="ECO:0000313" key="5">
    <source>
        <dbReference type="EMBL" id="MBB5069827.1"/>
    </source>
</evidence>
<evidence type="ECO:0000256" key="1">
    <source>
        <dbReference type="ARBA" id="ARBA00023002"/>
    </source>
</evidence>
<dbReference type="SMART" id="SM00984">
    <property type="entry name" value="UDPG_MGDP_dh_C"/>
    <property type="match status" value="1"/>
</dbReference>
<name>A0A840NNJ5_9PSEU</name>
<dbReference type="RefSeq" id="WP_184479455.1">
    <property type="nucleotide sequence ID" value="NZ_JACHIV010000001.1"/>
</dbReference>
<comment type="similarity">
    <text evidence="3">Belongs to the UDP-glucose/GDP-mannose dehydrogenase family.</text>
</comment>
<dbReference type="GO" id="GO:0016628">
    <property type="term" value="F:oxidoreductase activity, acting on the CH-CH group of donors, NAD or NADP as acceptor"/>
    <property type="evidence" value="ECO:0007669"/>
    <property type="project" value="InterPro"/>
</dbReference>
<dbReference type="InterPro" id="IPR036220">
    <property type="entry name" value="UDP-Glc/GDP-Man_DH_C_sf"/>
</dbReference>
<dbReference type="GO" id="GO:0016616">
    <property type="term" value="F:oxidoreductase activity, acting on the CH-OH group of donors, NAD or NADP as acceptor"/>
    <property type="evidence" value="ECO:0007669"/>
    <property type="project" value="InterPro"/>
</dbReference>
<evidence type="ECO:0000256" key="2">
    <source>
        <dbReference type="ARBA" id="ARBA00023027"/>
    </source>
</evidence>
<dbReference type="PIRSF" id="PIRSF500136">
    <property type="entry name" value="UDP_ManNAc_DH"/>
    <property type="match status" value="1"/>
</dbReference>
<proteinExistence type="inferred from homology"/>
<dbReference type="SUPFAM" id="SSF51735">
    <property type="entry name" value="NAD(P)-binding Rossmann-fold domains"/>
    <property type="match status" value="1"/>
</dbReference>
<sequence length="419" mass="43956">MSVDLVVVGLGYVGLPLASAACSAGVTTVGLDVSDEVVAGLNAGRSHVGDVPEAAVAEMVAAGFTATTDPAVLATADTVVLCVPTGLSASGDPDLSAVRAAAGTVAARLRAGTLVVLESTSHPGTTEEVVRPILERGSGLRVGEDFHLVYSPERIDPGNERFSMHNTPKIISGCTPLCAKYGVAFYGRFVESLVVSRGTREAEMAKLLENSYRYVNIALVNEVALFCDRMGIDVWDVLHCAGTKPFGFAPFQPGPGVGGHCIPIDPRYLESKARSAGFTFDTLSAARAVNERMPSHVVLRAAALLAERGAALAGSRVLLLGVAYKPDVADTRESPAYPIARELLARGARVSFHDPEVAEFEVDGRPIRKEHPLPEALADADLVVLLQDHSCYDLVEISSTGRALLDTRGKSAGGSVTLL</sequence>
<dbReference type="Proteomes" id="UP000580474">
    <property type="component" value="Unassembled WGS sequence"/>
</dbReference>
<dbReference type="SUPFAM" id="SSF48179">
    <property type="entry name" value="6-phosphogluconate dehydrogenase C-terminal domain-like"/>
    <property type="match status" value="1"/>
</dbReference>
<dbReference type="Pfam" id="PF03720">
    <property type="entry name" value="UDPG_MGDP_dh_C"/>
    <property type="match status" value="1"/>
</dbReference>
<dbReference type="SUPFAM" id="SSF52413">
    <property type="entry name" value="UDP-glucose/GDP-mannose dehydrogenase C-terminal domain"/>
    <property type="match status" value="1"/>
</dbReference>
<dbReference type="InterPro" id="IPR036291">
    <property type="entry name" value="NAD(P)-bd_dom_sf"/>
</dbReference>
<dbReference type="Gene3D" id="3.40.50.720">
    <property type="entry name" value="NAD(P)-binding Rossmann-like Domain"/>
    <property type="match status" value="2"/>
</dbReference>
<keyword evidence="2" id="KW-0520">NAD</keyword>
<dbReference type="PANTHER" id="PTHR43491:SF1">
    <property type="entry name" value="UDP-N-ACETYL-D-MANNOSAMINE DEHYDROGENASE"/>
    <property type="match status" value="1"/>
</dbReference>
<reference evidence="5 6" key="1">
    <citation type="submission" date="2020-08" db="EMBL/GenBank/DDBJ databases">
        <title>Sequencing the genomes of 1000 actinobacteria strains.</title>
        <authorList>
            <person name="Klenk H.-P."/>
        </authorList>
    </citation>
    <scope>NUCLEOTIDE SEQUENCE [LARGE SCALE GENOMIC DNA]</scope>
    <source>
        <strain evidence="5 6">DSM 45582</strain>
    </source>
</reference>
<gene>
    <name evidence="5" type="ORF">BJ969_002915</name>
</gene>